<evidence type="ECO:0000313" key="2">
    <source>
        <dbReference type="EMBL" id="KAH6596617.1"/>
    </source>
</evidence>
<reference evidence="2 3" key="1">
    <citation type="submission" date="2021-02" db="EMBL/GenBank/DDBJ databases">
        <title>Variation within the Batrachochytrium salamandrivorans European outbreak.</title>
        <authorList>
            <person name="Kelly M."/>
            <person name="Pasmans F."/>
            <person name="Shea T.P."/>
            <person name="Munoz J.F."/>
            <person name="Carranza S."/>
            <person name="Cuomo C.A."/>
            <person name="Martel A."/>
        </authorList>
    </citation>
    <scope>NUCLEOTIDE SEQUENCE [LARGE SCALE GENOMIC DNA]</scope>
    <source>
        <strain evidence="2 3">AMFP18/2</strain>
    </source>
</reference>
<keyword evidence="3" id="KW-1185">Reference proteome</keyword>
<evidence type="ECO:0000313" key="3">
    <source>
        <dbReference type="Proteomes" id="UP001648503"/>
    </source>
</evidence>
<protein>
    <recommendedName>
        <fullName evidence="4">Ion transport domain-containing protein</fullName>
    </recommendedName>
</protein>
<keyword evidence="1" id="KW-1133">Transmembrane helix</keyword>
<sequence length="254" mass="29176">MSSLSSPVVMASKDMESQDDYEVGESQFTTMEIVRMRLQFMEWPIVHATVVGFAILDFLICELSLLSTLFDTATPSAVSTTQQMVYLLETDSPMFTVLRMTLFWFSIAIRLLFLVELVFRILSRTPSAMRNSSFELFDGLIVLLLVPLKFGLVSRIAFVVNFIVVLRISRVYKVFRAFNLLTLTHFEKEKEELINEWHQRLDVEEKRCRYLIAKLGAANVVISDKLGPQHQKIAEFVDANEATLQGYKVDKIKE</sequence>
<gene>
    <name evidence="2" type="ORF">BASA50_004948</name>
</gene>
<organism evidence="2 3">
    <name type="scientific">Batrachochytrium salamandrivorans</name>
    <dbReference type="NCBI Taxonomy" id="1357716"/>
    <lineage>
        <taxon>Eukaryota</taxon>
        <taxon>Fungi</taxon>
        <taxon>Fungi incertae sedis</taxon>
        <taxon>Chytridiomycota</taxon>
        <taxon>Chytridiomycota incertae sedis</taxon>
        <taxon>Chytridiomycetes</taxon>
        <taxon>Rhizophydiales</taxon>
        <taxon>Rhizophydiales incertae sedis</taxon>
        <taxon>Batrachochytrium</taxon>
    </lineage>
</organism>
<comment type="caution">
    <text evidence="2">The sequence shown here is derived from an EMBL/GenBank/DDBJ whole genome shotgun (WGS) entry which is preliminary data.</text>
</comment>
<keyword evidence="1" id="KW-0812">Transmembrane</keyword>
<feature type="transmembrane region" description="Helical" evidence="1">
    <location>
        <begin position="45"/>
        <end position="66"/>
    </location>
</feature>
<evidence type="ECO:0008006" key="4">
    <source>
        <dbReference type="Google" id="ProtNLM"/>
    </source>
</evidence>
<accession>A0ABQ8FF97</accession>
<feature type="transmembrane region" description="Helical" evidence="1">
    <location>
        <begin position="102"/>
        <end position="122"/>
    </location>
</feature>
<name>A0ABQ8FF97_9FUNG</name>
<evidence type="ECO:0000256" key="1">
    <source>
        <dbReference type="SAM" id="Phobius"/>
    </source>
</evidence>
<dbReference type="Proteomes" id="UP001648503">
    <property type="component" value="Unassembled WGS sequence"/>
</dbReference>
<feature type="transmembrane region" description="Helical" evidence="1">
    <location>
        <begin position="142"/>
        <end position="166"/>
    </location>
</feature>
<keyword evidence="1" id="KW-0472">Membrane</keyword>
<dbReference type="EMBL" id="JAFCIX010000204">
    <property type="protein sequence ID" value="KAH6596617.1"/>
    <property type="molecule type" value="Genomic_DNA"/>
</dbReference>
<proteinExistence type="predicted"/>